<feature type="transmembrane region" description="Helical" evidence="1">
    <location>
        <begin position="102"/>
        <end position="119"/>
    </location>
</feature>
<dbReference type="PANTHER" id="PTHR33979">
    <property type="entry name" value="OS02G0221600 PROTEIN"/>
    <property type="match status" value="1"/>
</dbReference>
<keyword evidence="1" id="KW-1133">Transmembrane helix</keyword>
<keyword evidence="1" id="KW-0812">Transmembrane</keyword>
<evidence type="ECO:0000256" key="1">
    <source>
        <dbReference type="SAM" id="Phobius"/>
    </source>
</evidence>
<proteinExistence type="predicted"/>
<feature type="transmembrane region" description="Helical" evidence="1">
    <location>
        <begin position="71"/>
        <end position="90"/>
    </location>
</feature>
<dbReference type="RefSeq" id="WP_341419713.1">
    <property type="nucleotide sequence ID" value="NZ_JBBPCC010000032.1"/>
</dbReference>
<evidence type="ECO:0000313" key="2">
    <source>
        <dbReference type="EMBL" id="MEK8132579.1"/>
    </source>
</evidence>
<protein>
    <submittedName>
        <fullName evidence="2">M50 family metallopeptidase</fullName>
    </submittedName>
</protein>
<feature type="transmembrane region" description="Helical" evidence="1">
    <location>
        <begin position="125"/>
        <end position="142"/>
    </location>
</feature>
<dbReference type="EMBL" id="JBBPCC010000032">
    <property type="protein sequence ID" value="MEK8132579.1"/>
    <property type="molecule type" value="Genomic_DNA"/>
</dbReference>
<comment type="caution">
    <text evidence="2">The sequence shown here is derived from an EMBL/GenBank/DDBJ whole genome shotgun (WGS) entry which is preliminary data.</text>
</comment>
<name>A0ABU9DUN0_9BACL</name>
<dbReference type="Proteomes" id="UP001469365">
    <property type="component" value="Unassembled WGS sequence"/>
</dbReference>
<evidence type="ECO:0000313" key="3">
    <source>
        <dbReference type="Proteomes" id="UP001469365"/>
    </source>
</evidence>
<keyword evidence="1" id="KW-0472">Membrane</keyword>
<gene>
    <name evidence="2" type="ORF">WMW72_32320</name>
</gene>
<feature type="transmembrane region" description="Helical" evidence="1">
    <location>
        <begin position="194"/>
        <end position="217"/>
    </location>
</feature>
<reference evidence="2 3" key="1">
    <citation type="submission" date="2024-04" db="EMBL/GenBank/DDBJ databases">
        <title>draft genome sequnece of Paenibacillus filicis.</title>
        <authorList>
            <person name="Kim D.-U."/>
        </authorList>
    </citation>
    <scope>NUCLEOTIDE SEQUENCE [LARGE SCALE GENOMIC DNA]</scope>
    <source>
        <strain evidence="2 3">KACC14197</strain>
    </source>
</reference>
<accession>A0ABU9DUN0</accession>
<dbReference type="Pfam" id="PF13398">
    <property type="entry name" value="Peptidase_M50B"/>
    <property type="match status" value="1"/>
</dbReference>
<dbReference type="PANTHER" id="PTHR33979:SF2">
    <property type="entry name" value="PEPTIDASE M50B-LIKE-DOMAIN-CONTAINING PROTEIN"/>
    <property type="match status" value="1"/>
</dbReference>
<feature type="transmembrane region" description="Helical" evidence="1">
    <location>
        <begin position="149"/>
        <end position="174"/>
    </location>
</feature>
<keyword evidence="3" id="KW-1185">Reference proteome</keyword>
<sequence>MGNLIKTVLFLGISAFLTHLVPFSDYFRSLDTMIHEFGHALVTLLLSGKVMYIELYANHSGVTYSQVSSRWSLIPISLAGYMIASLFALLLFQLRAAGKERLGLQLMTVVAGLSLILFVRNQTGIIWLLGFLALTIMMLALAPRWLRDVYYLLLAFLTLEESVFGPFSLLLYAWQDATKAGDASNLASVTPVPAIGWALLFTLFSLWCAAQALKAFMRGRKSSVERKSSPAAKFDRTGSGV</sequence>
<dbReference type="InterPro" id="IPR049500">
    <property type="entry name" value="Peptidase_M50B-like"/>
</dbReference>
<organism evidence="2 3">
    <name type="scientific">Paenibacillus filicis</name>
    <dbReference type="NCBI Taxonomy" id="669464"/>
    <lineage>
        <taxon>Bacteria</taxon>
        <taxon>Bacillati</taxon>
        <taxon>Bacillota</taxon>
        <taxon>Bacilli</taxon>
        <taxon>Bacillales</taxon>
        <taxon>Paenibacillaceae</taxon>
        <taxon>Paenibacillus</taxon>
    </lineage>
</organism>